<dbReference type="InterPro" id="IPR003838">
    <property type="entry name" value="ABC3_permease_C"/>
</dbReference>
<dbReference type="Proteomes" id="UP000262583">
    <property type="component" value="Chromosome"/>
</dbReference>
<dbReference type="EMBL" id="CP030759">
    <property type="protein sequence ID" value="AXA35242.1"/>
    <property type="molecule type" value="Genomic_DNA"/>
</dbReference>
<feature type="transmembrane region" description="Helical" evidence="7">
    <location>
        <begin position="21"/>
        <end position="43"/>
    </location>
</feature>
<evidence type="ECO:0000259" key="8">
    <source>
        <dbReference type="Pfam" id="PF02687"/>
    </source>
</evidence>
<dbReference type="GO" id="GO:0022857">
    <property type="term" value="F:transmembrane transporter activity"/>
    <property type="evidence" value="ECO:0007669"/>
    <property type="project" value="TreeGrafter"/>
</dbReference>
<evidence type="ECO:0000256" key="3">
    <source>
        <dbReference type="ARBA" id="ARBA00022692"/>
    </source>
</evidence>
<evidence type="ECO:0000256" key="4">
    <source>
        <dbReference type="ARBA" id="ARBA00022989"/>
    </source>
</evidence>
<accession>A0A2Z4Y3D4</accession>
<evidence type="ECO:0000256" key="7">
    <source>
        <dbReference type="SAM" id="Phobius"/>
    </source>
</evidence>
<comment type="similarity">
    <text evidence="6">Belongs to the ABC-4 integral membrane protein family.</text>
</comment>
<dbReference type="GO" id="GO:0005524">
    <property type="term" value="F:ATP binding"/>
    <property type="evidence" value="ECO:0007669"/>
    <property type="project" value="UniProtKB-KW"/>
</dbReference>
<evidence type="ECO:0000256" key="2">
    <source>
        <dbReference type="ARBA" id="ARBA00022475"/>
    </source>
</evidence>
<feature type="transmembrane region" description="Helical" evidence="7">
    <location>
        <begin position="276"/>
        <end position="303"/>
    </location>
</feature>
<evidence type="ECO:0000313" key="10">
    <source>
        <dbReference type="EMBL" id="AXA35242.1"/>
    </source>
</evidence>
<comment type="subcellular location">
    <subcellularLocation>
        <location evidence="1">Cell membrane</location>
        <topology evidence="1">Multi-pass membrane protein</topology>
    </subcellularLocation>
</comment>
<keyword evidence="4 7" id="KW-1133">Transmembrane helix</keyword>
<protein>
    <submittedName>
        <fullName evidence="10">Macrolide export ATP-binding/permease protein MacB</fullName>
    </submittedName>
</protein>
<gene>
    <name evidence="10" type="ORF">BRCON_0465</name>
</gene>
<evidence type="ECO:0000313" key="11">
    <source>
        <dbReference type="Proteomes" id="UP000262583"/>
    </source>
</evidence>
<dbReference type="PANTHER" id="PTHR30572">
    <property type="entry name" value="MEMBRANE COMPONENT OF TRANSPORTER-RELATED"/>
    <property type="match status" value="1"/>
</dbReference>
<dbReference type="KEGG" id="schv:BRCON_0465"/>
<keyword evidence="5 7" id="KW-0472">Membrane</keyword>
<evidence type="ECO:0000259" key="9">
    <source>
        <dbReference type="Pfam" id="PF12704"/>
    </source>
</evidence>
<dbReference type="InterPro" id="IPR025857">
    <property type="entry name" value="MacB_PCD"/>
</dbReference>
<reference evidence="10 11" key="1">
    <citation type="submission" date="2018-05" db="EMBL/GenBank/DDBJ databases">
        <title>A metagenomic window into the 2 km-deep terrestrial subsurface aquifer revealed taxonomically and functionally diverse microbial community comprising novel uncultured bacterial lineages.</title>
        <authorList>
            <person name="Kadnikov V.V."/>
            <person name="Mardanov A.V."/>
            <person name="Beletsky A.V."/>
            <person name="Banks D."/>
            <person name="Pimenov N.V."/>
            <person name="Frank Y.A."/>
            <person name="Karnachuk O.V."/>
            <person name="Ravin N.V."/>
        </authorList>
    </citation>
    <scope>NUCLEOTIDE SEQUENCE [LARGE SCALE GENOMIC DNA]</scope>
    <source>
        <strain evidence="10">BY</strain>
    </source>
</reference>
<keyword evidence="10" id="KW-0547">Nucleotide-binding</keyword>
<keyword evidence="2" id="KW-1003">Cell membrane</keyword>
<keyword evidence="3 7" id="KW-0812">Transmembrane</keyword>
<dbReference type="AlphaFoldDB" id="A0A2Z4Y3D4"/>
<evidence type="ECO:0000256" key="1">
    <source>
        <dbReference type="ARBA" id="ARBA00004651"/>
    </source>
</evidence>
<evidence type="ECO:0000256" key="6">
    <source>
        <dbReference type="ARBA" id="ARBA00038076"/>
    </source>
</evidence>
<dbReference type="InterPro" id="IPR050250">
    <property type="entry name" value="Macrolide_Exporter_MacB"/>
</dbReference>
<feature type="transmembrane region" description="Helical" evidence="7">
    <location>
        <begin position="372"/>
        <end position="392"/>
    </location>
</feature>
<dbReference type="PANTHER" id="PTHR30572:SF4">
    <property type="entry name" value="ABC TRANSPORTER PERMEASE YTRF"/>
    <property type="match status" value="1"/>
</dbReference>
<dbReference type="Pfam" id="PF02687">
    <property type="entry name" value="FtsX"/>
    <property type="match status" value="1"/>
</dbReference>
<feature type="transmembrane region" description="Helical" evidence="7">
    <location>
        <begin position="324"/>
        <end position="352"/>
    </location>
</feature>
<proteinExistence type="inferred from homology"/>
<feature type="domain" description="ABC3 transporter permease C-terminal" evidence="8">
    <location>
        <begin position="284"/>
        <end position="402"/>
    </location>
</feature>
<keyword evidence="10" id="KW-0067">ATP-binding</keyword>
<organism evidence="10 11">
    <name type="scientific">Sumerlaea chitinivorans</name>
    <dbReference type="NCBI Taxonomy" id="2250252"/>
    <lineage>
        <taxon>Bacteria</taxon>
        <taxon>Candidatus Sumerlaeota</taxon>
        <taxon>Candidatus Sumerlaeia</taxon>
        <taxon>Candidatus Sumerlaeales</taxon>
        <taxon>Candidatus Sumerlaeaceae</taxon>
        <taxon>Candidatus Sumerlaea</taxon>
    </lineage>
</organism>
<evidence type="ECO:0000256" key="5">
    <source>
        <dbReference type="ARBA" id="ARBA00023136"/>
    </source>
</evidence>
<name>A0A2Z4Y3D4_SUMC1</name>
<feature type="domain" description="MacB-like periplasmic core" evidence="9">
    <location>
        <begin position="21"/>
        <end position="242"/>
    </location>
</feature>
<sequence>MLFLTIVKVALKSIAANKLRSFLTMLGVIIGVAAVIAMLGLGAGTRDRIMQTVSTMGANLLVIRPGMAGGASGVRTSDRVNLKLEDAEAILAQVPEVAMVCPEVMGRYQVKYMNQNSRPTIEGVAVTYFPVRNYVIEKGRAFTESEVMRNARVAVLGPKTVQDLFNDLDPIGETIKVNGINFLVVGVTKAKGDQGWFNPDDQVIIPYTTAMNQVMGRDFLSSIYCQVKQGADMEATQEKIRQVLRRQHRLQADAPDDFTIRNLQEISDSLNQVSQVFTLLLAGVAAISLLVGGIGIMNIMLVTVTERTREIGVRKALGARGIDLLSQFLIEAVTISVTGGLIGIAFGIGAIIAFNQITAHFSGQAYGAKIQLLPIIISFGFSVLVGVFFGFYPARKAAKLDPIEALRYE</sequence>
<dbReference type="GO" id="GO:0005886">
    <property type="term" value="C:plasma membrane"/>
    <property type="evidence" value="ECO:0007669"/>
    <property type="project" value="UniProtKB-SubCell"/>
</dbReference>
<dbReference type="Pfam" id="PF12704">
    <property type="entry name" value="MacB_PCD"/>
    <property type="match status" value="1"/>
</dbReference>